<dbReference type="EMBL" id="SISG01000001">
    <property type="protein sequence ID" value="TBN57924.1"/>
    <property type="molecule type" value="Genomic_DNA"/>
</dbReference>
<name>A0A4Q9GUN5_9MICO</name>
<keyword evidence="2" id="KW-1185">Reference proteome</keyword>
<dbReference type="Proteomes" id="UP000294194">
    <property type="component" value="Unassembled WGS sequence"/>
</dbReference>
<comment type="caution">
    <text evidence="1">The sequence shown here is derived from an EMBL/GenBank/DDBJ whole genome shotgun (WGS) entry which is preliminary data.</text>
</comment>
<protein>
    <submittedName>
        <fullName evidence="1">Uncharacterized protein</fullName>
    </submittedName>
</protein>
<accession>A0A4Q9GUN5</accession>
<reference evidence="2" key="1">
    <citation type="submission" date="2019-02" db="EMBL/GenBank/DDBJ databases">
        <title>Glaciihabitans arcticus sp. nov., a psychrotolerant bacterium isolated from polar soil.</title>
        <authorList>
            <person name="Dahal R.H."/>
        </authorList>
    </citation>
    <scope>NUCLEOTIDE SEQUENCE [LARGE SCALE GENOMIC DNA]</scope>
    <source>
        <strain evidence="2">RP-3-7</strain>
    </source>
</reference>
<dbReference type="RefSeq" id="WP_130982033.1">
    <property type="nucleotide sequence ID" value="NZ_SISG01000001.1"/>
</dbReference>
<evidence type="ECO:0000313" key="1">
    <source>
        <dbReference type="EMBL" id="TBN57924.1"/>
    </source>
</evidence>
<sequence>MVHIADDEDPYGLPGFPGEEDLVGWVDHSEIQLRNIRVFTRGHLTVTLIQHPGLWDLIFSDGTGHVEFDIPQTEEIAAAMHAIAARTDD</sequence>
<proteinExistence type="predicted"/>
<gene>
    <name evidence="1" type="ORF">EYE40_11240</name>
</gene>
<dbReference type="AlphaFoldDB" id="A0A4Q9GUN5"/>
<evidence type="ECO:0000313" key="2">
    <source>
        <dbReference type="Proteomes" id="UP000294194"/>
    </source>
</evidence>
<organism evidence="1 2">
    <name type="scientific">Glaciihabitans arcticus</name>
    <dbReference type="NCBI Taxonomy" id="2668039"/>
    <lineage>
        <taxon>Bacteria</taxon>
        <taxon>Bacillati</taxon>
        <taxon>Actinomycetota</taxon>
        <taxon>Actinomycetes</taxon>
        <taxon>Micrococcales</taxon>
        <taxon>Microbacteriaceae</taxon>
        <taxon>Glaciihabitans</taxon>
    </lineage>
</organism>